<evidence type="ECO:0000313" key="7">
    <source>
        <dbReference type="Proteomes" id="UP001589532"/>
    </source>
</evidence>
<keyword evidence="7" id="KW-1185">Reference proteome</keyword>
<evidence type="ECO:0000259" key="5">
    <source>
        <dbReference type="PROSITE" id="PS51462"/>
    </source>
</evidence>
<organism evidence="6 7">
    <name type="scientific">Nonomuraea helvata</name>
    <dbReference type="NCBI Taxonomy" id="37484"/>
    <lineage>
        <taxon>Bacteria</taxon>
        <taxon>Bacillati</taxon>
        <taxon>Actinomycetota</taxon>
        <taxon>Actinomycetes</taxon>
        <taxon>Streptosporangiales</taxon>
        <taxon>Streptosporangiaceae</taxon>
        <taxon>Nonomuraea</taxon>
    </lineage>
</organism>
<dbReference type="Proteomes" id="UP001589532">
    <property type="component" value="Unassembled WGS sequence"/>
</dbReference>
<dbReference type="Gene3D" id="3.90.79.10">
    <property type="entry name" value="Nucleoside Triphosphate Pyrophosphohydrolase"/>
    <property type="match status" value="1"/>
</dbReference>
<dbReference type="InterPro" id="IPR015797">
    <property type="entry name" value="NUDIX_hydrolase-like_dom_sf"/>
</dbReference>
<proteinExistence type="inferred from homology"/>
<dbReference type="InterPro" id="IPR020084">
    <property type="entry name" value="NUDIX_hydrolase_CS"/>
</dbReference>
<evidence type="ECO:0000256" key="4">
    <source>
        <dbReference type="RuleBase" id="RU003476"/>
    </source>
</evidence>
<dbReference type="PROSITE" id="PS51462">
    <property type="entry name" value="NUDIX"/>
    <property type="match status" value="1"/>
</dbReference>
<keyword evidence="3 4" id="KW-0378">Hydrolase</keyword>
<sequence length="153" mass="16740">MLIPRAVAVVVDGNRVLVIKRFLRRSPGVTCAMCDAAGWQGAQCPGHHYAVLPGGHVEDGESSESAAVRELHEETTLTGRIDRLLFASSHNGRPAFYFLMRDVNGVPSLSGEEAEEHGPDNSFELRWATAAEFEQLNLYPADVRGPLVELLRS</sequence>
<dbReference type="PRINTS" id="PR00502">
    <property type="entry name" value="NUDIXFAMILY"/>
</dbReference>
<name>A0ABV5S5N3_9ACTN</name>
<dbReference type="PANTHER" id="PTHR43046">
    <property type="entry name" value="GDP-MANNOSE MANNOSYL HYDROLASE"/>
    <property type="match status" value="1"/>
</dbReference>
<dbReference type="SUPFAM" id="SSF55811">
    <property type="entry name" value="Nudix"/>
    <property type="match status" value="1"/>
</dbReference>
<protein>
    <submittedName>
        <fullName evidence="6">NUDIX domain-containing protein</fullName>
    </submittedName>
</protein>
<evidence type="ECO:0000256" key="3">
    <source>
        <dbReference type="ARBA" id="ARBA00022801"/>
    </source>
</evidence>
<evidence type="ECO:0000256" key="1">
    <source>
        <dbReference type="ARBA" id="ARBA00001946"/>
    </source>
</evidence>
<comment type="similarity">
    <text evidence="2 4">Belongs to the Nudix hydrolase family.</text>
</comment>
<dbReference type="PROSITE" id="PS00893">
    <property type="entry name" value="NUDIX_BOX"/>
    <property type="match status" value="1"/>
</dbReference>
<gene>
    <name evidence="6" type="ORF">ACFFSA_28165</name>
</gene>
<reference evidence="6 7" key="1">
    <citation type="submission" date="2024-09" db="EMBL/GenBank/DDBJ databases">
        <authorList>
            <person name="Sun Q."/>
            <person name="Mori K."/>
        </authorList>
    </citation>
    <scope>NUCLEOTIDE SEQUENCE [LARGE SCALE GENOMIC DNA]</scope>
    <source>
        <strain evidence="6 7">JCM 3143</strain>
    </source>
</reference>
<evidence type="ECO:0000313" key="6">
    <source>
        <dbReference type="EMBL" id="MFB9626977.1"/>
    </source>
</evidence>
<comment type="caution">
    <text evidence="6">The sequence shown here is derived from an EMBL/GenBank/DDBJ whole genome shotgun (WGS) entry which is preliminary data.</text>
</comment>
<dbReference type="PANTHER" id="PTHR43046:SF14">
    <property type="entry name" value="MUTT_NUDIX FAMILY PROTEIN"/>
    <property type="match status" value="1"/>
</dbReference>
<accession>A0ABV5S5N3</accession>
<comment type="cofactor">
    <cofactor evidence="1">
        <name>Mg(2+)</name>
        <dbReference type="ChEBI" id="CHEBI:18420"/>
    </cofactor>
</comment>
<dbReference type="InterPro" id="IPR000086">
    <property type="entry name" value="NUDIX_hydrolase_dom"/>
</dbReference>
<dbReference type="InterPro" id="IPR020476">
    <property type="entry name" value="Nudix_hydrolase"/>
</dbReference>
<dbReference type="EMBL" id="JBHMBW010000026">
    <property type="protein sequence ID" value="MFB9626977.1"/>
    <property type="molecule type" value="Genomic_DNA"/>
</dbReference>
<feature type="domain" description="Nudix hydrolase" evidence="5">
    <location>
        <begin position="1"/>
        <end position="150"/>
    </location>
</feature>
<dbReference type="RefSeq" id="WP_344997791.1">
    <property type="nucleotide sequence ID" value="NZ_BAAAXV010000009.1"/>
</dbReference>
<dbReference type="Pfam" id="PF00293">
    <property type="entry name" value="NUDIX"/>
    <property type="match status" value="1"/>
</dbReference>
<evidence type="ECO:0000256" key="2">
    <source>
        <dbReference type="ARBA" id="ARBA00005582"/>
    </source>
</evidence>